<dbReference type="Proteomes" id="UP000775213">
    <property type="component" value="Unassembled WGS sequence"/>
</dbReference>
<evidence type="ECO:0000313" key="1">
    <source>
        <dbReference type="EMBL" id="KAH0452423.1"/>
    </source>
</evidence>
<protein>
    <submittedName>
        <fullName evidence="1">Uncharacterized protein</fullName>
    </submittedName>
</protein>
<keyword evidence="2" id="KW-1185">Reference proteome</keyword>
<dbReference type="AlphaFoldDB" id="A0AAV7G992"/>
<evidence type="ECO:0000313" key="2">
    <source>
        <dbReference type="Proteomes" id="UP000775213"/>
    </source>
</evidence>
<organism evidence="1 2">
    <name type="scientific">Dendrobium chrysotoxum</name>
    <name type="common">Orchid</name>
    <dbReference type="NCBI Taxonomy" id="161865"/>
    <lineage>
        <taxon>Eukaryota</taxon>
        <taxon>Viridiplantae</taxon>
        <taxon>Streptophyta</taxon>
        <taxon>Embryophyta</taxon>
        <taxon>Tracheophyta</taxon>
        <taxon>Spermatophyta</taxon>
        <taxon>Magnoliopsida</taxon>
        <taxon>Liliopsida</taxon>
        <taxon>Asparagales</taxon>
        <taxon>Orchidaceae</taxon>
        <taxon>Epidendroideae</taxon>
        <taxon>Malaxideae</taxon>
        <taxon>Dendrobiinae</taxon>
        <taxon>Dendrobium</taxon>
    </lineage>
</organism>
<name>A0AAV7G992_DENCH</name>
<dbReference type="EMBL" id="JAGFBR010000017">
    <property type="protein sequence ID" value="KAH0452423.1"/>
    <property type="molecule type" value="Genomic_DNA"/>
</dbReference>
<gene>
    <name evidence="1" type="ORF">IEQ34_019722</name>
</gene>
<accession>A0AAV7G992</accession>
<proteinExistence type="predicted"/>
<reference evidence="1 2" key="1">
    <citation type="journal article" date="2021" name="Hortic Res">
        <title>Chromosome-scale assembly of the Dendrobium chrysotoxum genome enhances the understanding of orchid evolution.</title>
        <authorList>
            <person name="Zhang Y."/>
            <person name="Zhang G.Q."/>
            <person name="Zhang D."/>
            <person name="Liu X.D."/>
            <person name="Xu X.Y."/>
            <person name="Sun W.H."/>
            <person name="Yu X."/>
            <person name="Zhu X."/>
            <person name="Wang Z.W."/>
            <person name="Zhao X."/>
            <person name="Zhong W.Y."/>
            <person name="Chen H."/>
            <person name="Yin W.L."/>
            <person name="Huang T."/>
            <person name="Niu S.C."/>
            <person name="Liu Z.J."/>
        </authorList>
    </citation>
    <scope>NUCLEOTIDE SEQUENCE [LARGE SCALE GENOMIC DNA]</scope>
    <source>
        <strain evidence="1">Lindl</strain>
    </source>
</reference>
<sequence>MRTQRDLLILIYDNGLFRLSPVCQPRITLLITECSSINIWKKLSSTRKSTKVTIKIDKKKCQGWRWQIATWQFPIGRSKSRGGCNASRFPTWQHPGEPRVYARFAT</sequence>
<comment type="caution">
    <text evidence="1">The sequence shown here is derived from an EMBL/GenBank/DDBJ whole genome shotgun (WGS) entry which is preliminary data.</text>
</comment>